<name>A0ABY4FY81_9MICO</name>
<evidence type="ECO:0000313" key="2">
    <source>
        <dbReference type="Proteomes" id="UP000831775"/>
    </source>
</evidence>
<protein>
    <submittedName>
        <fullName evidence="1">Histidine phosphatase family protein</fullName>
    </submittedName>
</protein>
<dbReference type="InterPro" id="IPR029033">
    <property type="entry name" value="His_PPase_superfam"/>
</dbReference>
<dbReference type="Proteomes" id="UP000831775">
    <property type="component" value="Chromosome"/>
</dbReference>
<dbReference type="CDD" id="cd07067">
    <property type="entry name" value="HP_PGM_like"/>
    <property type="match status" value="1"/>
</dbReference>
<sequence>MTQLILVRHAKSDWGDPSLVDHDRPLNARGRANAPMMAERLAATGASVDRILSSTAVRARTTADHFGEALGLRVEVDPELYLASASTLLAKAAAAGSPTVLMVAHDPGITDLAARLSDGGITHMPTCAVARFEWHASGERGADGWREAQTRMPDTWSLETPRGA</sequence>
<dbReference type="Gene3D" id="3.40.50.1240">
    <property type="entry name" value="Phosphoglycerate mutase-like"/>
    <property type="match status" value="1"/>
</dbReference>
<dbReference type="SUPFAM" id="SSF53254">
    <property type="entry name" value="Phosphoglycerate mutase-like"/>
    <property type="match status" value="1"/>
</dbReference>
<dbReference type="Pfam" id="PF00300">
    <property type="entry name" value="His_Phos_1"/>
    <property type="match status" value="1"/>
</dbReference>
<dbReference type="InterPro" id="IPR013078">
    <property type="entry name" value="His_Pase_superF_clade-1"/>
</dbReference>
<organism evidence="1 2">
    <name type="scientific">Leucobacter rhizosphaerae</name>
    <dbReference type="NCBI Taxonomy" id="2932245"/>
    <lineage>
        <taxon>Bacteria</taxon>
        <taxon>Bacillati</taxon>
        <taxon>Actinomycetota</taxon>
        <taxon>Actinomycetes</taxon>
        <taxon>Micrococcales</taxon>
        <taxon>Microbacteriaceae</taxon>
        <taxon>Leucobacter</taxon>
    </lineage>
</organism>
<proteinExistence type="predicted"/>
<dbReference type="SMART" id="SM00855">
    <property type="entry name" value="PGAM"/>
    <property type="match status" value="1"/>
</dbReference>
<dbReference type="EMBL" id="CP095043">
    <property type="protein sequence ID" value="UOQ61186.1"/>
    <property type="molecule type" value="Genomic_DNA"/>
</dbReference>
<evidence type="ECO:0000313" key="1">
    <source>
        <dbReference type="EMBL" id="UOQ61186.1"/>
    </source>
</evidence>
<accession>A0ABY4FY81</accession>
<dbReference type="PANTHER" id="PTHR47623">
    <property type="entry name" value="OS09G0287300 PROTEIN"/>
    <property type="match status" value="1"/>
</dbReference>
<dbReference type="RefSeq" id="WP_244687434.1">
    <property type="nucleotide sequence ID" value="NZ_CP095043.1"/>
</dbReference>
<reference evidence="1 2" key="1">
    <citation type="submission" date="2022-04" db="EMBL/GenBank/DDBJ databases">
        <title>Leucobacter sp. isolated from rhizosphere of onion.</title>
        <authorList>
            <person name="Won M."/>
            <person name="Lee C.-M."/>
            <person name="Woen H.-Y."/>
            <person name="Kwon S.-W."/>
        </authorList>
    </citation>
    <scope>NUCLEOTIDE SEQUENCE [LARGE SCALE GENOMIC DNA]</scope>
    <source>
        <strain evidence="1 2">H25R-14</strain>
    </source>
</reference>
<keyword evidence="2" id="KW-1185">Reference proteome</keyword>
<gene>
    <name evidence="1" type="ORF">MUN76_04240</name>
</gene>
<dbReference type="PANTHER" id="PTHR47623:SF1">
    <property type="entry name" value="OS09G0287300 PROTEIN"/>
    <property type="match status" value="1"/>
</dbReference>